<dbReference type="EMBL" id="LNQN01000001">
    <property type="protein sequence ID" value="KSU85161.1"/>
    <property type="molecule type" value="Genomic_DNA"/>
</dbReference>
<dbReference type="RefSeq" id="WP_061969644.1">
    <property type="nucleotide sequence ID" value="NZ_FMAV01000001.1"/>
</dbReference>
<evidence type="ECO:0000313" key="2">
    <source>
        <dbReference type="Proteomes" id="UP000054099"/>
    </source>
</evidence>
<sequence length="59" mass="6794">MNKRLVGNIQEQYEEVEGPVIGLNFSPFINNALPQYLSSEEWEHIKAQMKEENQKGTGE</sequence>
<name>A0A0V8JDV0_9BACL</name>
<accession>A0A0V8JDV0</accession>
<protein>
    <submittedName>
        <fullName evidence="1">Uncharacterized protein</fullName>
    </submittedName>
</protein>
<dbReference type="AlphaFoldDB" id="A0A0V8JDV0"/>
<reference evidence="1 2" key="1">
    <citation type="journal article" date="2014" name="Antonie Van Leeuwenhoek">
        <title>Fictibacillus enclensis sp. nov., isolated from marine sediment.</title>
        <authorList>
            <person name="Dastager S.G."/>
            <person name="Mawlankar R."/>
            <person name="Srinivasan K."/>
            <person name="Tang S.K."/>
            <person name="Lee J.C."/>
            <person name="Ramana V.V."/>
            <person name="Shouche Y.S."/>
        </authorList>
    </citation>
    <scope>NUCLEOTIDE SEQUENCE [LARGE SCALE GENOMIC DNA]</scope>
    <source>
        <strain evidence="1 2">NIO-1003</strain>
    </source>
</reference>
<proteinExistence type="predicted"/>
<organism evidence="1 2">
    <name type="scientific">Fictibacillus enclensis</name>
    <dbReference type="NCBI Taxonomy" id="1017270"/>
    <lineage>
        <taxon>Bacteria</taxon>
        <taxon>Bacillati</taxon>
        <taxon>Bacillota</taxon>
        <taxon>Bacilli</taxon>
        <taxon>Bacillales</taxon>
        <taxon>Fictibacillaceae</taxon>
        <taxon>Fictibacillus</taxon>
    </lineage>
</organism>
<gene>
    <name evidence="1" type="ORF">AS030_06490</name>
</gene>
<evidence type="ECO:0000313" key="1">
    <source>
        <dbReference type="EMBL" id="KSU85161.1"/>
    </source>
</evidence>
<comment type="caution">
    <text evidence="1">The sequence shown here is derived from an EMBL/GenBank/DDBJ whole genome shotgun (WGS) entry which is preliminary data.</text>
</comment>
<keyword evidence="2" id="KW-1185">Reference proteome</keyword>
<dbReference type="Proteomes" id="UP000054099">
    <property type="component" value="Unassembled WGS sequence"/>
</dbReference>